<evidence type="ECO:0000313" key="7">
    <source>
        <dbReference type="EMBL" id="NYD49079.1"/>
    </source>
</evidence>
<dbReference type="InterPro" id="IPR022643">
    <property type="entry name" value="De-COase2_C"/>
</dbReference>
<dbReference type="InterPro" id="IPR009006">
    <property type="entry name" value="Ala_racemase/Decarboxylase_C"/>
</dbReference>
<dbReference type="Proteomes" id="UP000529783">
    <property type="component" value="Unassembled WGS sequence"/>
</dbReference>
<dbReference type="PANTHER" id="PTHR43727:SF2">
    <property type="entry name" value="GROUP IV DECARBOXYLASE"/>
    <property type="match status" value="1"/>
</dbReference>
<dbReference type="InterPro" id="IPR000183">
    <property type="entry name" value="Orn/DAP/Arg_de-COase"/>
</dbReference>
<gene>
    <name evidence="7" type="ORF">BJY14_005062</name>
</gene>
<protein>
    <submittedName>
        <fullName evidence="7">Diaminopimelate decarboxylase</fullName>
        <ecNumber evidence="7">4.1.1.20</ecNumber>
    </submittedName>
</protein>
<comment type="caution">
    <text evidence="7">The sequence shown here is derived from an EMBL/GenBank/DDBJ whole genome shotgun (WGS) entry which is preliminary data.</text>
</comment>
<keyword evidence="2 3" id="KW-0663">Pyridoxal phosphate</keyword>
<keyword evidence="8" id="KW-1185">Reference proteome</keyword>
<dbReference type="Pfam" id="PF00278">
    <property type="entry name" value="Orn_DAP_Arg_deC"/>
    <property type="match status" value="1"/>
</dbReference>
<evidence type="ECO:0000256" key="4">
    <source>
        <dbReference type="RuleBase" id="RU003737"/>
    </source>
</evidence>
<dbReference type="AlphaFoldDB" id="A0A7Y9EJZ9"/>
<dbReference type="GO" id="GO:0008836">
    <property type="term" value="F:diaminopimelate decarboxylase activity"/>
    <property type="evidence" value="ECO:0007669"/>
    <property type="project" value="UniProtKB-EC"/>
</dbReference>
<comment type="cofactor">
    <cofactor evidence="1 3">
        <name>pyridoxal 5'-phosphate</name>
        <dbReference type="ChEBI" id="CHEBI:597326"/>
    </cofactor>
</comment>
<dbReference type="InterPro" id="IPR022644">
    <property type="entry name" value="De-COase2_N"/>
</dbReference>
<dbReference type="SUPFAM" id="SSF50621">
    <property type="entry name" value="Alanine racemase C-terminal domain-like"/>
    <property type="match status" value="1"/>
</dbReference>
<name>A0A7Y9EJZ9_9ACTN</name>
<dbReference type="RefSeq" id="WP_246396084.1">
    <property type="nucleotide sequence ID" value="NZ_JACCBA010000001.1"/>
</dbReference>
<evidence type="ECO:0000256" key="1">
    <source>
        <dbReference type="ARBA" id="ARBA00001933"/>
    </source>
</evidence>
<dbReference type="GO" id="GO:0006596">
    <property type="term" value="P:polyamine biosynthetic process"/>
    <property type="evidence" value="ECO:0007669"/>
    <property type="project" value="InterPro"/>
</dbReference>
<dbReference type="GO" id="GO:0009089">
    <property type="term" value="P:lysine biosynthetic process via diaminopimelate"/>
    <property type="evidence" value="ECO:0007669"/>
    <property type="project" value="TreeGrafter"/>
</dbReference>
<dbReference type="Pfam" id="PF02784">
    <property type="entry name" value="Orn_Arg_deC_N"/>
    <property type="match status" value="1"/>
</dbReference>
<keyword evidence="7" id="KW-0456">Lyase</keyword>
<dbReference type="Gene3D" id="2.40.37.10">
    <property type="entry name" value="Lyase, Ornithine Decarboxylase, Chain A, domain 1"/>
    <property type="match status" value="1"/>
</dbReference>
<dbReference type="PRINTS" id="PR01182">
    <property type="entry name" value="ORNDCRBXLASE"/>
</dbReference>
<evidence type="ECO:0000313" key="8">
    <source>
        <dbReference type="Proteomes" id="UP000529783"/>
    </source>
</evidence>
<feature type="modified residue" description="N6-(pyridoxal phosphate)lysine" evidence="3">
    <location>
        <position position="63"/>
    </location>
</feature>
<dbReference type="InterPro" id="IPR002433">
    <property type="entry name" value="Orn_de-COase"/>
</dbReference>
<dbReference type="InterPro" id="IPR029066">
    <property type="entry name" value="PLP-binding_barrel"/>
</dbReference>
<dbReference type="Gene3D" id="3.20.20.10">
    <property type="entry name" value="Alanine racemase"/>
    <property type="match status" value="1"/>
</dbReference>
<accession>A0A7Y9EJZ9</accession>
<feature type="active site" description="Proton donor" evidence="3">
    <location>
        <position position="345"/>
    </location>
</feature>
<reference evidence="7 8" key="1">
    <citation type="submission" date="2020-07" db="EMBL/GenBank/DDBJ databases">
        <title>Sequencing the genomes of 1000 actinobacteria strains.</title>
        <authorList>
            <person name="Klenk H.-P."/>
        </authorList>
    </citation>
    <scope>NUCLEOTIDE SEQUENCE [LARGE SCALE GENOMIC DNA]</scope>
    <source>
        <strain evidence="7 8">DSM 40398</strain>
    </source>
</reference>
<comment type="similarity">
    <text evidence="4">Belongs to the Orn/Lys/Arg decarboxylase class-II family.</text>
</comment>
<evidence type="ECO:0000259" key="5">
    <source>
        <dbReference type="Pfam" id="PF00278"/>
    </source>
</evidence>
<dbReference type="EMBL" id="JACCBA010000001">
    <property type="protein sequence ID" value="NYD49079.1"/>
    <property type="molecule type" value="Genomic_DNA"/>
</dbReference>
<proteinExistence type="inferred from homology"/>
<feature type="domain" description="Orn/DAP/Arg decarboxylase 2 C-terminal" evidence="5">
    <location>
        <begin position="33"/>
        <end position="372"/>
    </location>
</feature>
<organism evidence="7 8">
    <name type="scientific">Actinomadura luteofluorescens</name>
    <dbReference type="NCBI Taxonomy" id="46163"/>
    <lineage>
        <taxon>Bacteria</taxon>
        <taxon>Bacillati</taxon>
        <taxon>Actinomycetota</taxon>
        <taxon>Actinomycetes</taxon>
        <taxon>Streptosporangiales</taxon>
        <taxon>Thermomonosporaceae</taxon>
        <taxon>Actinomadura</taxon>
    </lineage>
</organism>
<feature type="domain" description="Orn/DAP/Arg decarboxylase 2 N-terminal" evidence="6">
    <location>
        <begin position="43"/>
        <end position="277"/>
    </location>
</feature>
<dbReference type="EC" id="4.1.1.20" evidence="7"/>
<dbReference type="PANTHER" id="PTHR43727">
    <property type="entry name" value="DIAMINOPIMELATE DECARBOXYLASE"/>
    <property type="match status" value="1"/>
</dbReference>
<evidence type="ECO:0000256" key="2">
    <source>
        <dbReference type="ARBA" id="ARBA00022898"/>
    </source>
</evidence>
<sequence>MPDNRKRPHPMITRLVEDHAQALAGKGELPAFVYDLAALREDAAEVKAALSEPGAPEIFYAAKANPDAPILQALAPYVDGVEVASGGELAHVREALPDARLAFGGPGKTDDELRLALDLGVERIHVESPYELSRLADIARASGREVDVLLRVNLAGDRSGVALAMSGPFGMDPELIESCTGILENSPQVRLRGIHAHLASGLDASAMVAQSAEILAWGRAWLDRIGHTGPREFNLGGGMAVDYSTPETRFDWKQYGADVAALAEPGETLRIEPGRSISVYAGWYLTEVLDVKKAHGQWYAVLRGGTMHIRTPVTKQHNHPHDILTRNGDGPAAAGEPVTLVGQLCTPKDVFAREVPTDRIAVGDLVAFSMSGAYAWNISHHDFLMHPKPAFSYLDN</sequence>
<dbReference type="SUPFAM" id="SSF51419">
    <property type="entry name" value="PLP-binding barrel"/>
    <property type="match status" value="1"/>
</dbReference>
<dbReference type="CDD" id="cd06843">
    <property type="entry name" value="PLPDE_III_PvsE_like"/>
    <property type="match status" value="1"/>
</dbReference>
<dbReference type="PRINTS" id="PR01179">
    <property type="entry name" value="ODADCRBXLASE"/>
</dbReference>
<evidence type="ECO:0000259" key="6">
    <source>
        <dbReference type="Pfam" id="PF02784"/>
    </source>
</evidence>
<evidence type="ECO:0000256" key="3">
    <source>
        <dbReference type="PIRSR" id="PIRSR600183-50"/>
    </source>
</evidence>